<evidence type="ECO:0000313" key="3">
    <source>
        <dbReference type="Proteomes" id="UP000595662"/>
    </source>
</evidence>
<evidence type="ECO:0000256" key="1">
    <source>
        <dbReference type="SAM" id="Phobius"/>
    </source>
</evidence>
<name>A0A7T6XN15_PENDI</name>
<organism evidence="2 3">
    <name type="scientific">Penicillium digitatum</name>
    <name type="common">Green mold</name>
    <dbReference type="NCBI Taxonomy" id="36651"/>
    <lineage>
        <taxon>Eukaryota</taxon>
        <taxon>Fungi</taxon>
        <taxon>Dikarya</taxon>
        <taxon>Ascomycota</taxon>
        <taxon>Pezizomycotina</taxon>
        <taxon>Eurotiomycetes</taxon>
        <taxon>Eurotiomycetidae</taxon>
        <taxon>Eurotiales</taxon>
        <taxon>Aspergillaceae</taxon>
        <taxon>Penicillium</taxon>
    </lineage>
</organism>
<sequence>MNTELGRRVKYREIFKFQYPGCTDWLALISLALTLGSIFLFPFHRVEIFHSPPISTEFKAIISFGEEVSLLFVCLNLLFIIRRYWVLGSPKPTHTLFSLD</sequence>
<gene>
    <name evidence="2" type="ORF">Pdw03_7966</name>
</gene>
<keyword evidence="1" id="KW-1133">Transmembrane helix</keyword>
<dbReference type="AlphaFoldDB" id="A0A7T6XN15"/>
<feature type="transmembrane region" description="Helical" evidence="1">
    <location>
        <begin position="21"/>
        <end position="41"/>
    </location>
</feature>
<dbReference type="RefSeq" id="XP_065956904.1">
    <property type="nucleotide sequence ID" value="XM_066101821.1"/>
</dbReference>
<dbReference type="EMBL" id="CP060776">
    <property type="protein sequence ID" value="QQK44065.1"/>
    <property type="molecule type" value="Genomic_DNA"/>
</dbReference>
<dbReference type="GeneID" id="90953031"/>
<feature type="transmembrane region" description="Helical" evidence="1">
    <location>
        <begin position="61"/>
        <end position="81"/>
    </location>
</feature>
<accession>A0A7T6XN15</accession>
<keyword evidence="1" id="KW-0812">Transmembrane</keyword>
<dbReference type="Proteomes" id="UP000595662">
    <property type="component" value="Chromosome 3"/>
</dbReference>
<reference evidence="2 3" key="1">
    <citation type="submission" date="2020-08" db="EMBL/GenBank/DDBJ databases">
        <title>The completed genome sequence of the pathogenic ascomycete fungus Penicillium digitatum.</title>
        <authorList>
            <person name="Wang M."/>
        </authorList>
    </citation>
    <scope>NUCLEOTIDE SEQUENCE [LARGE SCALE GENOMIC DNA]</scope>
    <source>
        <strain evidence="2 3">PdW03</strain>
    </source>
</reference>
<evidence type="ECO:0000313" key="2">
    <source>
        <dbReference type="EMBL" id="QQK44065.1"/>
    </source>
</evidence>
<proteinExistence type="predicted"/>
<keyword evidence="1" id="KW-0472">Membrane</keyword>
<protein>
    <submittedName>
        <fullName evidence="2">Uncharacterized protein</fullName>
    </submittedName>
</protein>